<evidence type="ECO:0000313" key="1">
    <source>
        <dbReference type="EMBL" id="DAE04153.1"/>
    </source>
</evidence>
<name>A0A8S5PCQ1_9CAUD</name>
<dbReference type="EMBL" id="BK015384">
    <property type="protein sequence ID" value="DAE04153.1"/>
    <property type="molecule type" value="Genomic_DNA"/>
</dbReference>
<reference evidence="1" key="1">
    <citation type="journal article" date="2021" name="Proc. Natl. Acad. Sci. U.S.A.">
        <title>A Catalog of Tens of Thousands of Viruses from Human Metagenomes Reveals Hidden Associations with Chronic Diseases.</title>
        <authorList>
            <person name="Tisza M.J."/>
            <person name="Buck C.B."/>
        </authorList>
    </citation>
    <scope>NUCLEOTIDE SEQUENCE</scope>
    <source>
        <strain evidence="1">CtmpG14</strain>
    </source>
</reference>
<organism evidence="1">
    <name type="scientific">Siphoviridae sp. ctmpG14</name>
    <dbReference type="NCBI Taxonomy" id="2825654"/>
    <lineage>
        <taxon>Viruses</taxon>
        <taxon>Duplodnaviria</taxon>
        <taxon>Heunggongvirae</taxon>
        <taxon>Uroviricota</taxon>
        <taxon>Caudoviricetes</taxon>
    </lineage>
</organism>
<accession>A0A8S5PCQ1</accession>
<proteinExistence type="predicted"/>
<protein>
    <submittedName>
        <fullName evidence="1">Uncharacterized protein</fullName>
    </submittedName>
</protein>
<sequence length="41" mass="5002">MFRNSVLQSGQFFYNSAPKFKKSVFNLFELHQRRELKPFSF</sequence>